<proteinExistence type="predicted"/>
<organism evidence="8 9">
    <name type="scientific">Anaeromicropila populeti</name>
    <dbReference type="NCBI Taxonomy" id="37658"/>
    <lineage>
        <taxon>Bacteria</taxon>
        <taxon>Bacillati</taxon>
        <taxon>Bacillota</taxon>
        <taxon>Clostridia</taxon>
        <taxon>Lachnospirales</taxon>
        <taxon>Lachnospiraceae</taxon>
        <taxon>Anaeromicropila</taxon>
    </lineage>
</organism>
<dbReference type="SFLD" id="SFLDG01091">
    <property type="entry name" value="uncharacterized_CHP01210-like"/>
    <property type="match status" value="1"/>
</dbReference>
<dbReference type="InterPro" id="IPR006638">
    <property type="entry name" value="Elp3/MiaA/NifB-like_rSAM"/>
</dbReference>
<dbReference type="InterPro" id="IPR058240">
    <property type="entry name" value="rSAM_sf"/>
</dbReference>
<evidence type="ECO:0000256" key="5">
    <source>
        <dbReference type="ARBA" id="ARBA00023004"/>
    </source>
</evidence>
<feature type="domain" description="Radical SAM core" evidence="7">
    <location>
        <begin position="19"/>
        <end position="262"/>
    </location>
</feature>
<dbReference type="InterPro" id="IPR039661">
    <property type="entry name" value="ELP3"/>
</dbReference>
<dbReference type="PROSITE" id="PS51918">
    <property type="entry name" value="RADICAL_SAM"/>
    <property type="match status" value="1"/>
</dbReference>
<name>A0A1I6K023_9FIRM</name>
<dbReference type="GO" id="GO:0051539">
    <property type="term" value="F:4 iron, 4 sulfur cluster binding"/>
    <property type="evidence" value="ECO:0007669"/>
    <property type="project" value="UniProtKB-KW"/>
</dbReference>
<dbReference type="InterPro" id="IPR007197">
    <property type="entry name" value="rSAM"/>
</dbReference>
<dbReference type="Proteomes" id="UP000199659">
    <property type="component" value="Unassembled WGS sequence"/>
</dbReference>
<dbReference type="Pfam" id="PF04055">
    <property type="entry name" value="Radical_SAM"/>
    <property type="match status" value="1"/>
</dbReference>
<dbReference type="SFLD" id="SFLDG01082">
    <property type="entry name" value="B12-binding_domain_containing"/>
    <property type="match status" value="1"/>
</dbReference>
<dbReference type="SFLD" id="SFLDG01086">
    <property type="entry name" value="elongater_protein-like"/>
    <property type="match status" value="1"/>
</dbReference>
<protein>
    <recommendedName>
        <fullName evidence="7">Radical SAM core domain-containing protein</fullName>
    </recommendedName>
</protein>
<keyword evidence="9" id="KW-1185">Reference proteome</keyword>
<accession>A0A1I6K023</accession>
<evidence type="ECO:0000259" key="7">
    <source>
        <dbReference type="PROSITE" id="PS51918"/>
    </source>
</evidence>
<dbReference type="Pfam" id="PF16199">
    <property type="entry name" value="Radical_SAM_C"/>
    <property type="match status" value="1"/>
</dbReference>
<sequence>MIFWDEKRYYSLDYFLKHKYGEKIYKISLNCNMGCPNRDGTVGTGGCIFCSSGGSGDFAGPDTVSVSAQIEHAVCRIQSSQTGKYAGTKYIAYFQAYTNTYAPISYLRQVFMEAIMYPFIVGLSISTRPDCLEDEVLVLLEELNRIKPVWVELGLQTSHEITAAFIRRGYPRSVFEEAVLKLSQRKIDTIVHVILGLPNETKEDMLRTIQYIGSFPVQGIKLQLLHVLKGTDLAKHIDDFHILTMDEYVDLVICSLELLPENIVIHRLTGDGPKDLLLAPLWSQRKHKVLNTIHQQMKIRETWQGRLYSQP</sequence>
<keyword evidence="4" id="KW-0479">Metal-binding</keyword>
<dbReference type="SUPFAM" id="SSF102114">
    <property type="entry name" value="Radical SAM enzymes"/>
    <property type="match status" value="1"/>
</dbReference>
<dbReference type="OrthoDB" id="9801689at2"/>
<dbReference type="InterPro" id="IPR023404">
    <property type="entry name" value="rSAM_horseshoe"/>
</dbReference>
<evidence type="ECO:0000256" key="6">
    <source>
        <dbReference type="ARBA" id="ARBA00023014"/>
    </source>
</evidence>
<keyword evidence="6" id="KW-0411">Iron-sulfur</keyword>
<dbReference type="SFLD" id="SFLDS00029">
    <property type="entry name" value="Radical_SAM"/>
    <property type="match status" value="1"/>
</dbReference>
<comment type="cofactor">
    <cofactor evidence="1">
        <name>[4Fe-4S] cluster</name>
        <dbReference type="ChEBI" id="CHEBI:49883"/>
    </cofactor>
</comment>
<dbReference type="PANTHER" id="PTHR11135">
    <property type="entry name" value="HISTONE ACETYLTRANSFERASE-RELATED"/>
    <property type="match status" value="1"/>
</dbReference>
<dbReference type="InterPro" id="IPR032432">
    <property type="entry name" value="Radical_SAM_C"/>
</dbReference>
<evidence type="ECO:0000256" key="4">
    <source>
        <dbReference type="ARBA" id="ARBA00022723"/>
    </source>
</evidence>
<evidence type="ECO:0000313" key="8">
    <source>
        <dbReference type="EMBL" id="SFR84468.1"/>
    </source>
</evidence>
<keyword evidence="5" id="KW-0408">Iron</keyword>
<dbReference type="NCBIfam" id="TIGR01212">
    <property type="entry name" value="TIGR01212 family radical SAM protein"/>
    <property type="match status" value="1"/>
</dbReference>
<dbReference type="InterPro" id="IPR005911">
    <property type="entry name" value="YhcC-like"/>
</dbReference>
<evidence type="ECO:0000256" key="3">
    <source>
        <dbReference type="ARBA" id="ARBA00022691"/>
    </source>
</evidence>
<keyword evidence="3" id="KW-0949">S-adenosyl-L-methionine</keyword>
<dbReference type="STRING" id="37658.SAMN05661086_02131"/>
<dbReference type="AlphaFoldDB" id="A0A1I6K023"/>
<keyword evidence="2" id="KW-0004">4Fe-4S</keyword>
<dbReference type="PANTHER" id="PTHR11135:SF1">
    <property type="entry name" value="PROTEIN YHCC"/>
    <property type="match status" value="1"/>
</dbReference>
<dbReference type="EMBL" id="FOYZ01000007">
    <property type="protein sequence ID" value="SFR84468.1"/>
    <property type="molecule type" value="Genomic_DNA"/>
</dbReference>
<dbReference type="GO" id="GO:0046872">
    <property type="term" value="F:metal ion binding"/>
    <property type="evidence" value="ECO:0007669"/>
    <property type="project" value="UniProtKB-KW"/>
</dbReference>
<dbReference type="CDD" id="cd01335">
    <property type="entry name" value="Radical_SAM"/>
    <property type="match status" value="1"/>
</dbReference>
<reference evidence="8 9" key="1">
    <citation type="submission" date="2016-10" db="EMBL/GenBank/DDBJ databases">
        <authorList>
            <person name="de Groot N.N."/>
        </authorList>
    </citation>
    <scope>NUCLEOTIDE SEQUENCE [LARGE SCALE GENOMIC DNA]</scope>
    <source>
        <strain evidence="8 9">743A</strain>
    </source>
</reference>
<dbReference type="GO" id="GO:0003824">
    <property type="term" value="F:catalytic activity"/>
    <property type="evidence" value="ECO:0007669"/>
    <property type="project" value="InterPro"/>
</dbReference>
<dbReference type="Gene3D" id="3.80.30.20">
    <property type="entry name" value="tm_1862 like domain"/>
    <property type="match status" value="1"/>
</dbReference>
<evidence type="ECO:0000256" key="1">
    <source>
        <dbReference type="ARBA" id="ARBA00001966"/>
    </source>
</evidence>
<dbReference type="RefSeq" id="WP_092560660.1">
    <property type="nucleotide sequence ID" value="NZ_FOYZ01000007.1"/>
</dbReference>
<gene>
    <name evidence="8" type="ORF">SAMN05661086_02131</name>
</gene>
<evidence type="ECO:0000313" key="9">
    <source>
        <dbReference type="Proteomes" id="UP000199659"/>
    </source>
</evidence>
<dbReference type="SMART" id="SM00729">
    <property type="entry name" value="Elp3"/>
    <property type="match status" value="1"/>
</dbReference>
<evidence type="ECO:0000256" key="2">
    <source>
        <dbReference type="ARBA" id="ARBA00022485"/>
    </source>
</evidence>